<protein>
    <submittedName>
        <fullName evidence="1">Uncharacterized protein</fullName>
    </submittedName>
</protein>
<sequence length="345" mass="40368">MEGPQPPNTIVPVDVSPKILSLYWLIGSARVNIRIEHREAFEQQQNASSFMQIQELYFIQFDEDLLEYAWLIRHCPRLRRLTWFTGRSIQHQQPDHLKMKALSNWIRAAGASCQNLEEIGLPYSRFENKDWDRLLSSIRLLSCLDLNVSTFNEESWKILQAYPRHLTTLRGLDLRRCCLPGTATHAMMCEMPNLEVFRTCNTLSTLDLQEDPRPWICMGLKELALTFMVVPDGIVKKESSFDDYLGDSKIVKAPSDSQRENEDIFHRIAGLRSLEVLSAFALLDFGRDEIRQELKVPGQLDQWQGTLKRLRKLGPQVRRIRAEDTQWFLEHWPQIEIDYQCYWSD</sequence>
<accession>A0A9P3LTB3</accession>
<comment type="caution">
    <text evidence="1">The sequence shown here is derived from an EMBL/GenBank/DDBJ whole genome shotgun (WGS) entry which is preliminary data.</text>
</comment>
<dbReference type="Proteomes" id="UP000827284">
    <property type="component" value="Unassembled WGS sequence"/>
</dbReference>
<reference evidence="1" key="2">
    <citation type="journal article" date="2022" name="Microbiol. Resour. Announc.">
        <title>Whole-Genome Sequence of Entomortierella parvispora E1425, a Mucoromycotan Fungus Associated with Burkholderiaceae-Related Endosymbiotic Bacteria.</title>
        <authorList>
            <person name="Herlambang A."/>
            <person name="Guo Y."/>
            <person name="Takashima Y."/>
            <person name="Narisawa K."/>
            <person name="Ohta H."/>
            <person name="Nishizawa T."/>
        </authorList>
    </citation>
    <scope>NUCLEOTIDE SEQUENCE</scope>
    <source>
        <strain evidence="1">E1425</strain>
    </source>
</reference>
<dbReference type="Gene3D" id="3.80.10.10">
    <property type="entry name" value="Ribonuclease Inhibitor"/>
    <property type="match status" value="1"/>
</dbReference>
<organism evidence="1 2">
    <name type="scientific">Entomortierella parvispora</name>
    <dbReference type="NCBI Taxonomy" id="205924"/>
    <lineage>
        <taxon>Eukaryota</taxon>
        <taxon>Fungi</taxon>
        <taxon>Fungi incertae sedis</taxon>
        <taxon>Mucoromycota</taxon>
        <taxon>Mortierellomycotina</taxon>
        <taxon>Mortierellomycetes</taxon>
        <taxon>Mortierellales</taxon>
        <taxon>Mortierellaceae</taxon>
        <taxon>Entomortierella</taxon>
    </lineage>
</organism>
<dbReference type="AlphaFoldDB" id="A0A9P3LTB3"/>
<dbReference type="SUPFAM" id="SSF52047">
    <property type="entry name" value="RNI-like"/>
    <property type="match status" value="1"/>
</dbReference>
<evidence type="ECO:0000313" key="2">
    <source>
        <dbReference type="Proteomes" id="UP000827284"/>
    </source>
</evidence>
<evidence type="ECO:0000313" key="1">
    <source>
        <dbReference type="EMBL" id="GJJ69637.1"/>
    </source>
</evidence>
<dbReference type="InterPro" id="IPR032675">
    <property type="entry name" value="LRR_dom_sf"/>
</dbReference>
<name>A0A9P3LTB3_9FUNG</name>
<reference evidence="1" key="1">
    <citation type="submission" date="2021-11" db="EMBL/GenBank/DDBJ databases">
        <authorList>
            <person name="Herlambang A."/>
            <person name="Guo Y."/>
            <person name="Takashima Y."/>
            <person name="Nishizawa T."/>
        </authorList>
    </citation>
    <scope>NUCLEOTIDE SEQUENCE</scope>
    <source>
        <strain evidence="1">E1425</strain>
    </source>
</reference>
<keyword evidence="2" id="KW-1185">Reference proteome</keyword>
<dbReference type="OrthoDB" id="2362121at2759"/>
<gene>
    <name evidence="1" type="ORF">EMPS_01985</name>
</gene>
<dbReference type="EMBL" id="BQFW01000002">
    <property type="protein sequence ID" value="GJJ69637.1"/>
    <property type="molecule type" value="Genomic_DNA"/>
</dbReference>
<proteinExistence type="predicted"/>